<dbReference type="HOGENOM" id="CLU_2415435_0_0_1"/>
<feature type="region of interest" description="Disordered" evidence="1">
    <location>
        <begin position="52"/>
        <end position="92"/>
    </location>
</feature>
<keyword evidence="2" id="KW-0472">Membrane</keyword>
<reference evidence="3" key="1">
    <citation type="journal article" date="2012" name="Nature">
        <title>The oyster genome reveals stress adaptation and complexity of shell formation.</title>
        <authorList>
            <person name="Zhang G."/>
            <person name="Fang X."/>
            <person name="Guo X."/>
            <person name="Li L."/>
            <person name="Luo R."/>
            <person name="Xu F."/>
            <person name="Yang P."/>
            <person name="Zhang L."/>
            <person name="Wang X."/>
            <person name="Qi H."/>
            <person name="Xiong Z."/>
            <person name="Que H."/>
            <person name="Xie Y."/>
            <person name="Holland P.W."/>
            <person name="Paps J."/>
            <person name="Zhu Y."/>
            <person name="Wu F."/>
            <person name="Chen Y."/>
            <person name="Wang J."/>
            <person name="Peng C."/>
            <person name="Meng J."/>
            <person name="Yang L."/>
            <person name="Liu J."/>
            <person name="Wen B."/>
            <person name="Zhang N."/>
            <person name="Huang Z."/>
            <person name="Zhu Q."/>
            <person name="Feng Y."/>
            <person name="Mount A."/>
            <person name="Hedgecock D."/>
            <person name="Xu Z."/>
            <person name="Liu Y."/>
            <person name="Domazet-Loso T."/>
            <person name="Du Y."/>
            <person name="Sun X."/>
            <person name="Zhang S."/>
            <person name="Liu B."/>
            <person name="Cheng P."/>
            <person name="Jiang X."/>
            <person name="Li J."/>
            <person name="Fan D."/>
            <person name="Wang W."/>
            <person name="Fu W."/>
            <person name="Wang T."/>
            <person name="Wang B."/>
            <person name="Zhang J."/>
            <person name="Peng Z."/>
            <person name="Li Y."/>
            <person name="Li N."/>
            <person name="Wang J."/>
            <person name="Chen M."/>
            <person name="He Y."/>
            <person name="Tan F."/>
            <person name="Song X."/>
            <person name="Zheng Q."/>
            <person name="Huang R."/>
            <person name="Yang H."/>
            <person name="Du X."/>
            <person name="Chen L."/>
            <person name="Yang M."/>
            <person name="Gaffney P.M."/>
            <person name="Wang S."/>
            <person name="Luo L."/>
            <person name="She Z."/>
            <person name="Ming Y."/>
            <person name="Huang W."/>
            <person name="Zhang S."/>
            <person name="Huang B."/>
            <person name="Zhang Y."/>
            <person name="Qu T."/>
            <person name="Ni P."/>
            <person name="Miao G."/>
            <person name="Wang J."/>
            <person name="Wang Q."/>
            <person name="Steinberg C.E."/>
            <person name="Wang H."/>
            <person name="Li N."/>
            <person name="Qian L."/>
            <person name="Zhang G."/>
            <person name="Li Y."/>
            <person name="Yang H."/>
            <person name="Liu X."/>
            <person name="Wang J."/>
            <person name="Yin Y."/>
            <person name="Wang J."/>
        </authorList>
    </citation>
    <scope>NUCLEOTIDE SEQUENCE [LARGE SCALE GENOMIC DNA]</scope>
    <source>
        <strain evidence="3">05x7-T-G4-1.051#20</strain>
    </source>
</reference>
<dbReference type="EMBL" id="JH823235">
    <property type="protein sequence ID" value="EKC37147.1"/>
    <property type="molecule type" value="Genomic_DNA"/>
</dbReference>
<organism evidence="3">
    <name type="scientific">Magallana gigas</name>
    <name type="common">Pacific oyster</name>
    <name type="synonym">Crassostrea gigas</name>
    <dbReference type="NCBI Taxonomy" id="29159"/>
    <lineage>
        <taxon>Eukaryota</taxon>
        <taxon>Metazoa</taxon>
        <taxon>Spiralia</taxon>
        <taxon>Lophotrochozoa</taxon>
        <taxon>Mollusca</taxon>
        <taxon>Bivalvia</taxon>
        <taxon>Autobranchia</taxon>
        <taxon>Pteriomorphia</taxon>
        <taxon>Ostreida</taxon>
        <taxon>Ostreoidea</taxon>
        <taxon>Ostreidae</taxon>
        <taxon>Magallana</taxon>
    </lineage>
</organism>
<gene>
    <name evidence="3" type="ORF">CGI_10028380</name>
</gene>
<feature type="compositionally biased region" description="Polar residues" evidence="1">
    <location>
        <begin position="1"/>
        <end position="17"/>
    </location>
</feature>
<dbReference type="AlphaFoldDB" id="K1QKA6"/>
<feature type="compositionally biased region" description="Basic and acidic residues" evidence="1">
    <location>
        <begin position="54"/>
        <end position="65"/>
    </location>
</feature>
<evidence type="ECO:0000256" key="1">
    <source>
        <dbReference type="SAM" id="MobiDB-lite"/>
    </source>
</evidence>
<feature type="transmembrane region" description="Helical" evidence="2">
    <location>
        <begin position="20"/>
        <end position="46"/>
    </location>
</feature>
<keyword evidence="2" id="KW-1133">Transmembrane helix</keyword>
<keyword evidence="2" id="KW-0812">Transmembrane</keyword>
<feature type="region of interest" description="Disordered" evidence="1">
    <location>
        <begin position="1"/>
        <end position="20"/>
    </location>
</feature>
<dbReference type="InParanoid" id="K1QKA6"/>
<protein>
    <submittedName>
        <fullName evidence="3">Uncharacterized protein</fullName>
    </submittedName>
</protein>
<sequence>MNVLNVRNSFTSDSAPESSSSIGLIAGAVAGVLVIAVAVAVGIVLYKKHKARIKPNEHSDEEKVQPPEPSVTPRDATEIEPPKSNRLPPLAK</sequence>
<evidence type="ECO:0000256" key="2">
    <source>
        <dbReference type="SAM" id="Phobius"/>
    </source>
</evidence>
<proteinExistence type="predicted"/>
<evidence type="ECO:0000313" key="3">
    <source>
        <dbReference type="EMBL" id="EKC37147.1"/>
    </source>
</evidence>
<name>K1QKA6_MAGGI</name>
<accession>K1QKA6</accession>